<organism evidence="6 7">
    <name type="scientific">Rhodopseudomonas telluris</name>
    <dbReference type="NCBI Taxonomy" id="644215"/>
    <lineage>
        <taxon>Bacteria</taxon>
        <taxon>Pseudomonadati</taxon>
        <taxon>Pseudomonadota</taxon>
        <taxon>Alphaproteobacteria</taxon>
        <taxon>Hyphomicrobiales</taxon>
        <taxon>Nitrobacteraceae</taxon>
        <taxon>Rhodopseudomonas</taxon>
    </lineage>
</organism>
<evidence type="ECO:0000313" key="6">
    <source>
        <dbReference type="EMBL" id="MFC0239430.1"/>
    </source>
</evidence>
<keyword evidence="3" id="KW-0804">Transcription</keyword>
<dbReference type="RefSeq" id="WP_378384230.1">
    <property type="nucleotide sequence ID" value="NZ_JBHLWM010000001.1"/>
</dbReference>
<feature type="domain" description="HTH hxlR-type" evidence="5">
    <location>
        <begin position="12"/>
        <end position="109"/>
    </location>
</feature>
<dbReference type="PANTHER" id="PTHR33204">
    <property type="entry name" value="TRANSCRIPTIONAL REGULATOR, MARR FAMILY"/>
    <property type="match status" value="1"/>
</dbReference>
<reference evidence="6 7" key="1">
    <citation type="submission" date="2024-09" db="EMBL/GenBank/DDBJ databases">
        <authorList>
            <person name="Sun Q."/>
            <person name="Mori K."/>
        </authorList>
    </citation>
    <scope>NUCLEOTIDE SEQUENCE [LARGE SCALE GENOMIC DNA]</scope>
    <source>
        <strain evidence="6 7">KCTC 23279</strain>
    </source>
</reference>
<dbReference type="Pfam" id="PF01638">
    <property type="entry name" value="HxlR"/>
    <property type="match status" value="1"/>
</dbReference>
<dbReference type="InterPro" id="IPR036390">
    <property type="entry name" value="WH_DNA-bd_sf"/>
</dbReference>
<dbReference type="InterPro" id="IPR002577">
    <property type="entry name" value="HTH_HxlR"/>
</dbReference>
<name>A0ABV6EMW6_9BRAD</name>
<dbReference type="SUPFAM" id="SSF46785">
    <property type="entry name" value="Winged helix' DNA-binding domain"/>
    <property type="match status" value="1"/>
</dbReference>
<keyword evidence="1" id="KW-0805">Transcription regulation</keyword>
<evidence type="ECO:0000256" key="2">
    <source>
        <dbReference type="ARBA" id="ARBA00023125"/>
    </source>
</evidence>
<feature type="compositionally biased region" description="Basic and acidic residues" evidence="4">
    <location>
        <begin position="160"/>
        <end position="169"/>
    </location>
</feature>
<feature type="region of interest" description="Disordered" evidence="4">
    <location>
        <begin position="148"/>
        <end position="169"/>
    </location>
</feature>
<gene>
    <name evidence="6" type="ORF">ACFFJ6_03080</name>
</gene>
<dbReference type="PROSITE" id="PS51118">
    <property type="entry name" value="HTH_HXLR"/>
    <property type="match status" value="1"/>
</dbReference>
<evidence type="ECO:0000313" key="7">
    <source>
        <dbReference type="Proteomes" id="UP001589775"/>
    </source>
</evidence>
<proteinExistence type="predicted"/>
<accession>A0ABV6EMW6</accession>
<comment type="caution">
    <text evidence="6">The sequence shown here is derived from an EMBL/GenBank/DDBJ whole genome shotgun (WGS) entry which is preliminary data.</text>
</comment>
<evidence type="ECO:0000259" key="5">
    <source>
        <dbReference type="PROSITE" id="PS51118"/>
    </source>
</evidence>
<feature type="compositionally biased region" description="Basic residues" evidence="4">
    <location>
        <begin position="148"/>
        <end position="159"/>
    </location>
</feature>
<keyword evidence="2" id="KW-0238">DNA-binding</keyword>
<dbReference type="Proteomes" id="UP001589775">
    <property type="component" value="Unassembled WGS sequence"/>
</dbReference>
<dbReference type="PANTHER" id="PTHR33204:SF18">
    <property type="entry name" value="TRANSCRIPTIONAL REGULATORY PROTEIN"/>
    <property type="match status" value="1"/>
</dbReference>
<evidence type="ECO:0000256" key="3">
    <source>
        <dbReference type="ARBA" id="ARBA00023163"/>
    </source>
</evidence>
<dbReference type="EMBL" id="JBHLWM010000001">
    <property type="protein sequence ID" value="MFC0239430.1"/>
    <property type="molecule type" value="Genomic_DNA"/>
</dbReference>
<protein>
    <submittedName>
        <fullName evidence="6">Winged helix-turn-helix transcriptional regulator</fullName>
    </submittedName>
</protein>
<keyword evidence="7" id="KW-1185">Reference proteome</keyword>
<sequence>MVKRVSMRNAECPVARALDVIGDWWSLLIIRDAFDGIRRFGGFQTNLGIAKGMLATRLRDLTERGILTIAPASDGSAYNEYVLTAKGRALFLVIVALRQWGEDHLYDPGEPRSSIVDAERGAPVARLELRAKDGRPLAWDETAVRKPVKAARQRVRSRSTRTDRRGGQA</sequence>
<dbReference type="InterPro" id="IPR036388">
    <property type="entry name" value="WH-like_DNA-bd_sf"/>
</dbReference>
<evidence type="ECO:0000256" key="4">
    <source>
        <dbReference type="SAM" id="MobiDB-lite"/>
    </source>
</evidence>
<evidence type="ECO:0000256" key="1">
    <source>
        <dbReference type="ARBA" id="ARBA00023015"/>
    </source>
</evidence>
<dbReference type="Gene3D" id="1.10.10.10">
    <property type="entry name" value="Winged helix-like DNA-binding domain superfamily/Winged helix DNA-binding domain"/>
    <property type="match status" value="1"/>
</dbReference>